<dbReference type="RefSeq" id="WP_246374515.1">
    <property type="nucleotide sequence ID" value="NZ_JACHEU010000001.1"/>
</dbReference>
<organism evidence="7 8">
    <name type="scientific">Aquamicrobium lusatiense</name>
    <dbReference type="NCBI Taxonomy" id="89772"/>
    <lineage>
        <taxon>Bacteria</taxon>
        <taxon>Pseudomonadati</taxon>
        <taxon>Pseudomonadota</taxon>
        <taxon>Alphaproteobacteria</taxon>
        <taxon>Hyphomicrobiales</taxon>
        <taxon>Phyllobacteriaceae</taxon>
        <taxon>Aquamicrobium</taxon>
    </lineage>
</organism>
<dbReference type="PANTHER" id="PTHR35008:SF8">
    <property type="entry name" value="ALCOHOL DEHYDROGENASE CYTOCHROME C SUBUNIT"/>
    <property type="match status" value="1"/>
</dbReference>
<keyword evidence="5" id="KW-0732">Signal</keyword>
<name>A0A7W9VUM2_9HYPH</name>
<dbReference type="Pfam" id="PF00034">
    <property type="entry name" value="Cytochrom_C"/>
    <property type="match status" value="1"/>
</dbReference>
<dbReference type="GO" id="GO:0046872">
    <property type="term" value="F:metal ion binding"/>
    <property type="evidence" value="ECO:0007669"/>
    <property type="project" value="UniProtKB-KW"/>
</dbReference>
<dbReference type="GO" id="GO:0009055">
    <property type="term" value="F:electron transfer activity"/>
    <property type="evidence" value="ECO:0007669"/>
    <property type="project" value="InterPro"/>
</dbReference>
<protein>
    <submittedName>
        <fullName evidence="7">Cytochrome c</fullName>
    </submittedName>
</protein>
<dbReference type="AlphaFoldDB" id="A0A7W9VUM2"/>
<evidence type="ECO:0000256" key="4">
    <source>
        <dbReference type="PROSITE-ProRule" id="PRU00433"/>
    </source>
</evidence>
<proteinExistence type="predicted"/>
<dbReference type="InterPro" id="IPR036909">
    <property type="entry name" value="Cyt_c-like_dom_sf"/>
</dbReference>
<keyword evidence="8" id="KW-1185">Reference proteome</keyword>
<sequence length="230" mass="24942">MSRFPELVLAAALLVAPASASLAAQDAPAAGKFGIGREATPEEVAAWDIDVRPDGLGLPEGRGTAAEGMAIYDENCASCHGDFGEAVDRWPVLAGGQGTLENERPEKTIGSYWPHLSTVYDYVRRAMPFGNARSLSDDDVYALTAYLLYLNDIVDDEDFELSKENFTSIKLPNADNFIEDDRESEPHYADKSDPCMRDCKPDKAEVKMHAAVLDVTPENADDNAPQGGID</sequence>
<feature type="chain" id="PRO_5030518139" evidence="5">
    <location>
        <begin position="21"/>
        <end position="230"/>
    </location>
</feature>
<evidence type="ECO:0000256" key="5">
    <source>
        <dbReference type="SAM" id="SignalP"/>
    </source>
</evidence>
<keyword evidence="1 4" id="KW-0349">Heme</keyword>
<evidence type="ECO:0000256" key="2">
    <source>
        <dbReference type="ARBA" id="ARBA00022723"/>
    </source>
</evidence>
<dbReference type="InterPro" id="IPR051459">
    <property type="entry name" value="Cytochrome_c-type_DH"/>
</dbReference>
<dbReference type="Gene3D" id="1.10.760.10">
    <property type="entry name" value="Cytochrome c-like domain"/>
    <property type="match status" value="1"/>
</dbReference>
<dbReference type="EMBL" id="JACHEU010000001">
    <property type="protein sequence ID" value="MBB6011836.1"/>
    <property type="molecule type" value="Genomic_DNA"/>
</dbReference>
<evidence type="ECO:0000313" key="7">
    <source>
        <dbReference type="EMBL" id="MBB6011836.1"/>
    </source>
</evidence>
<keyword evidence="2 4" id="KW-0479">Metal-binding</keyword>
<evidence type="ECO:0000313" key="8">
    <source>
        <dbReference type="Proteomes" id="UP000533306"/>
    </source>
</evidence>
<dbReference type="InterPro" id="IPR009056">
    <property type="entry name" value="Cyt_c-like_dom"/>
</dbReference>
<gene>
    <name evidence="7" type="ORF">HNR59_001181</name>
</gene>
<reference evidence="7 8" key="1">
    <citation type="submission" date="2020-08" db="EMBL/GenBank/DDBJ databases">
        <title>Genomic Encyclopedia of Type Strains, Phase IV (KMG-IV): sequencing the most valuable type-strain genomes for metagenomic binning, comparative biology and taxonomic classification.</title>
        <authorList>
            <person name="Goeker M."/>
        </authorList>
    </citation>
    <scope>NUCLEOTIDE SEQUENCE [LARGE SCALE GENOMIC DNA]</scope>
    <source>
        <strain evidence="7 8">DSM 11099</strain>
    </source>
</reference>
<dbReference type="SUPFAM" id="SSF46626">
    <property type="entry name" value="Cytochrome c"/>
    <property type="match status" value="1"/>
</dbReference>
<evidence type="ECO:0000259" key="6">
    <source>
        <dbReference type="PROSITE" id="PS51007"/>
    </source>
</evidence>
<accession>A0A7W9VUM2</accession>
<evidence type="ECO:0000256" key="1">
    <source>
        <dbReference type="ARBA" id="ARBA00022617"/>
    </source>
</evidence>
<dbReference type="Proteomes" id="UP000533306">
    <property type="component" value="Unassembled WGS sequence"/>
</dbReference>
<feature type="domain" description="Cytochrome c" evidence="6">
    <location>
        <begin position="63"/>
        <end position="151"/>
    </location>
</feature>
<keyword evidence="3 4" id="KW-0408">Iron</keyword>
<comment type="caution">
    <text evidence="7">The sequence shown here is derived from an EMBL/GenBank/DDBJ whole genome shotgun (WGS) entry which is preliminary data.</text>
</comment>
<feature type="signal peptide" evidence="5">
    <location>
        <begin position="1"/>
        <end position="20"/>
    </location>
</feature>
<dbReference type="PROSITE" id="PS51007">
    <property type="entry name" value="CYTC"/>
    <property type="match status" value="1"/>
</dbReference>
<dbReference type="PANTHER" id="PTHR35008">
    <property type="entry name" value="BLL4482 PROTEIN-RELATED"/>
    <property type="match status" value="1"/>
</dbReference>
<evidence type="ECO:0000256" key="3">
    <source>
        <dbReference type="ARBA" id="ARBA00023004"/>
    </source>
</evidence>
<dbReference type="GO" id="GO:0020037">
    <property type="term" value="F:heme binding"/>
    <property type="evidence" value="ECO:0007669"/>
    <property type="project" value="InterPro"/>
</dbReference>